<evidence type="ECO:0000256" key="3">
    <source>
        <dbReference type="ARBA" id="ARBA00023242"/>
    </source>
</evidence>
<evidence type="ECO:0000256" key="4">
    <source>
        <dbReference type="SAM" id="MobiDB-lite"/>
    </source>
</evidence>
<dbReference type="GO" id="GO:0005634">
    <property type="term" value="C:nucleus"/>
    <property type="evidence" value="ECO:0007669"/>
    <property type="project" value="UniProtKB-SubCell"/>
</dbReference>
<feature type="domain" description="HTH CENPB-type" evidence="5">
    <location>
        <begin position="84"/>
        <end position="153"/>
    </location>
</feature>
<keyword evidence="7" id="KW-1185">Reference proteome</keyword>
<keyword evidence="3" id="KW-0539">Nucleus</keyword>
<name>A0A6G0WZV5_9STRA</name>
<feature type="region of interest" description="Disordered" evidence="4">
    <location>
        <begin position="1"/>
        <end position="31"/>
    </location>
</feature>
<comment type="subcellular location">
    <subcellularLocation>
        <location evidence="1">Nucleus</location>
    </subcellularLocation>
</comment>
<sequence length="514" mass="57612">MEPVNDEASATVEGTTRHEKSKSHKRPRRETSLVEKLQLIHRADSGSISQRKLAKDFNIGLGTVNNILKKKAATLLEAHEGQRPASTRKKPRHALVDQLVFDWMKSVKGPLNGNMVKDKALELAKRLPSAEQFKASNGWLESFCKRHSISFRKMRKESSVPTSAPLDLINDNGFEEWTQWFASMSSVLSLYTPNDIYSCSETQLLYQTLPDTAARLLRELKTHNLSLHEETEVSTLLLCCNMSGTDKLPPLIIGSDQNSTLPDELGFKKAPQAWMTADIFHEWLLAFDSSVKRKVILILPTTPCHSSDLDLENVSLRVCPSYLPSQMSPLLHGVIGQFKEAYRCLLLRHVLTIAHLKKGLAQETTVDSLQLHAWVVSAWATVSPSHCQASFGRQPTSVTPASELNSLLALYHVLFPVSDPTLMLATADYVSFDDHLPTQLMFTEDFLTREEPSQATTTQLTDAKVYDILDELREYAMAKEPSLVASITQAKMVLEQRTTEGLIQSIGLQPYTWE</sequence>
<dbReference type="PROSITE" id="PS51253">
    <property type="entry name" value="HTH_CENPB"/>
    <property type="match status" value="1"/>
</dbReference>
<dbReference type="SUPFAM" id="SSF46689">
    <property type="entry name" value="Homeodomain-like"/>
    <property type="match status" value="1"/>
</dbReference>
<dbReference type="PANTHER" id="PTHR19303:SF73">
    <property type="entry name" value="PROTEIN PDC2"/>
    <property type="match status" value="1"/>
</dbReference>
<evidence type="ECO:0000313" key="6">
    <source>
        <dbReference type="EMBL" id="KAF0733064.1"/>
    </source>
</evidence>
<accession>A0A6G0WZV5</accession>
<evidence type="ECO:0000256" key="2">
    <source>
        <dbReference type="ARBA" id="ARBA00023125"/>
    </source>
</evidence>
<dbReference type="InterPro" id="IPR004875">
    <property type="entry name" value="DDE_SF_endonuclease_dom"/>
</dbReference>
<organism evidence="6 7">
    <name type="scientific">Aphanomyces euteiches</name>
    <dbReference type="NCBI Taxonomy" id="100861"/>
    <lineage>
        <taxon>Eukaryota</taxon>
        <taxon>Sar</taxon>
        <taxon>Stramenopiles</taxon>
        <taxon>Oomycota</taxon>
        <taxon>Saprolegniomycetes</taxon>
        <taxon>Saprolegniales</taxon>
        <taxon>Verrucalvaceae</taxon>
        <taxon>Aphanomyces</taxon>
    </lineage>
</organism>
<dbReference type="EMBL" id="VJMJ01000126">
    <property type="protein sequence ID" value="KAF0733064.1"/>
    <property type="molecule type" value="Genomic_DNA"/>
</dbReference>
<keyword evidence="2" id="KW-0238">DNA-binding</keyword>
<dbReference type="Gene3D" id="1.10.10.60">
    <property type="entry name" value="Homeodomain-like"/>
    <property type="match status" value="2"/>
</dbReference>
<protein>
    <recommendedName>
        <fullName evidence="5">HTH CENPB-type domain-containing protein</fullName>
    </recommendedName>
</protein>
<dbReference type="InterPro" id="IPR009057">
    <property type="entry name" value="Homeodomain-like_sf"/>
</dbReference>
<reference evidence="6 7" key="1">
    <citation type="submission" date="2019-07" db="EMBL/GenBank/DDBJ databases">
        <title>Genomics analysis of Aphanomyces spp. identifies a new class of oomycete effector associated with host adaptation.</title>
        <authorList>
            <person name="Gaulin E."/>
        </authorList>
    </citation>
    <scope>NUCLEOTIDE SEQUENCE [LARGE SCALE GENOMIC DNA]</scope>
    <source>
        <strain evidence="6 7">ATCC 201684</strain>
    </source>
</reference>
<dbReference type="AlphaFoldDB" id="A0A6G0WZV5"/>
<evidence type="ECO:0000313" key="7">
    <source>
        <dbReference type="Proteomes" id="UP000481153"/>
    </source>
</evidence>
<proteinExistence type="predicted"/>
<evidence type="ECO:0000256" key="1">
    <source>
        <dbReference type="ARBA" id="ARBA00004123"/>
    </source>
</evidence>
<dbReference type="InterPro" id="IPR050863">
    <property type="entry name" value="CenT-Element_Derived"/>
</dbReference>
<dbReference type="GO" id="GO:0003677">
    <property type="term" value="F:DNA binding"/>
    <property type="evidence" value="ECO:0007669"/>
    <property type="project" value="UniProtKB-KW"/>
</dbReference>
<dbReference type="InterPro" id="IPR006600">
    <property type="entry name" value="HTH_CenpB_DNA-bd_dom"/>
</dbReference>
<evidence type="ECO:0000259" key="5">
    <source>
        <dbReference type="PROSITE" id="PS51253"/>
    </source>
</evidence>
<dbReference type="Pfam" id="PF04218">
    <property type="entry name" value="CENP-B_N"/>
    <property type="match status" value="1"/>
</dbReference>
<dbReference type="Pfam" id="PF03221">
    <property type="entry name" value="HTH_Tnp_Tc5"/>
    <property type="match status" value="1"/>
</dbReference>
<dbReference type="VEuPathDB" id="FungiDB:AeMF1_011006"/>
<feature type="compositionally biased region" description="Basic residues" evidence="4">
    <location>
        <begin position="19"/>
        <end position="28"/>
    </location>
</feature>
<dbReference type="SMART" id="SM00674">
    <property type="entry name" value="CENPB"/>
    <property type="match status" value="1"/>
</dbReference>
<dbReference type="PANTHER" id="PTHR19303">
    <property type="entry name" value="TRANSPOSON"/>
    <property type="match status" value="1"/>
</dbReference>
<gene>
    <name evidence="6" type="ORF">Ae201684_009886</name>
</gene>
<dbReference type="Proteomes" id="UP000481153">
    <property type="component" value="Unassembled WGS sequence"/>
</dbReference>
<dbReference type="InterPro" id="IPR007889">
    <property type="entry name" value="HTH_Psq"/>
</dbReference>
<comment type="caution">
    <text evidence="6">The sequence shown here is derived from an EMBL/GenBank/DDBJ whole genome shotgun (WGS) entry which is preliminary data.</text>
</comment>
<dbReference type="Pfam" id="PF03184">
    <property type="entry name" value="DDE_1"/>
    <property type="match status" value="1"/>
</dbReference>